<gene>
    <name evidence="1" type="ORF">EV643_11115</name>
</gene>
<dbReference type="AlphaFoldDB" id="A0A4R6K924"/>
<evidence type="ECO:0000313" key="1">
    <source>
        <dbReference type="EMBL" id="TDO46163.1"/>
    </source>
</evidence>
<comment type="caution">
    <text evidence="1">The sequence shown here is derived from an EMBL/GenBank/DDBJ whole genome shotgun (WGS) entry which is preliminary data.</text>
</comment>
<evidence type="ECO:0000313" key="2">
    <source>
        <dbReference type="Proteomes" id="UP000295388"/>
    </source>
</evidence>
<reference evidence="1 2" key="1">
    <citation type="submission" date="2019-03" db="EMBL/GenBank/DDBJ databases">
        <title>Genomic Encyclopedia of Type Strains, Phase III (KMG-III): the genomes of soil and plant-associated and newly described type strains.</title>
        <authorList>
            <person name="Whitman W."/>
        </authorList>
    </citation>
    <scope>NUCLEOTIDE SEQUENCE [LARGE SCALE GENOMIC DNA]</scope>
    <source>
        <strain evidence="1 2">VKM Ac-2527</strain>
    </source>
</reference>
<name>A0A4R6K924_9ACTN</name>
<proteinExistence type="predicted"/>
<organism evidence="1 2">
    <name type="scientific">Kribbella caucasensis</name>
    <dbReference type="NCBI Taxonomy" id="2512215"/>
    <lineage>
        <taxon>Bacteria</taxon>
        <taxon>Bacillati</taxon>
        <taxon>Actinomycetota</taxon>
        <taxon>Actinomycetes</taxon>
        <taxon>Propionibacteriales</taxon>
        <taxon>Kribbellaceae</taxon>
        <taxon>Kribbella</taxon>
    </lineage>
</organism>
<accession>A0A4R6K924</accession>
<keyword evidence="2" id="KW-1185">Reference proteome</keyword>
<sequence length="53" mass="5741">MAASRVRTTGSWSRDVIALQATLDRAEAESALPDRSSADAALDDLLIRTRLAR</sequence>
<dbReference type="EMBL" id="SNWQ01000011">
    <property type="protein sequence ID" value="TDO46163.1"/>
    <property type="molecule type" value="Genomic_DNA"/>
</dbReference>
<protein>
    <submittedName>
        <fullName evidence="1">Uncharacterized protein</fullName>
    </submittedName>
</protein>
<dbReference type="Proteomes" id="UP000295388">
    <property type="component" value="Unassembled WGS sequence"/>
</dbReference>